<feature type="domain" description="Transposase IS116/IS110/IS902 C-terminal" evidence="2">
    <location>
        <begin position="189"/>
        <end position="231"/>
    </location>
</feature>
<gene>
    <name evidence="3" type="ORF">ACG0Z6_11090</name>
</gene>
<dbReference type="InterPro" id="IPR002525">
    <property type="entry name" value="Transp_IS110-like_N"/>
</dbReference>
<organism evidence="3 4">
    <name type="scientific">Roseateles rivi</name>
    <dbReference type="NCBI Taxonomy" id="3299028"/>
    <lineage>
        <taxon>Bacteria</taxon>
        <taxon>Pseudomonadati</taxon>
        <taxon>Pseudomonadota</taxon>
        <taxon>Betaproteobacteria</taxon>
        <taxon>Burkholderiales</taxon>
        <taxon>Sphaerotilaceae</taxon>
        <taxon>Roseateles</taxon>
    </lineage>
</organism>
<name>A0ABW7FWS6_9BURK</name>
<evidence type="ECO:0000259" key="2">
    <source>
        <dbReference type="Pfam" id="PF02371"/>
    </source>
</evidence>
<proteinExistence type="predicted"/>
<dbReference type="Pfam" id="PF02371">
    <property type="entry name" value="Transposase_20"/>
    <property type="match status" value="1"/>
</dbReference>
<dbReference type="RefSeq" id="WP_394461338.1">
    <property type="nucleotide sequence ID" value="NZ_JBIGHZ010000004.1"/>
</dbReference>
<comment type="caution">
    <text evidence="3">The sequence shown here is derived from an EMBL/GenBank/DDBJ whole genome shotgun (WGS) entry which is preliminary data.</text>
</comment>
<dbReference type="InterPro" id="IPR047650">
    <property type="entry name" value="Transpos_IS110"/>
</dbReference>
<keyword evidence="4" id="KW-1185">Reference proteome</keyword>
<feature type="domain" description="Transposase IS110-like N-terminal" evidence="1">
    <location>
        <begin position="28"/>
        <end position="117"/>
    </location>
</feature>
<reference evidence="3 4" key="1">
    <citation type="submission" date="2024-08" db="EMBL/GenBank/DDBJ databases">
        <authorList>
            <person name="Lu H."/>
        </authorList>
    </citation>
    <scope>NUCLEOTIDE SEQUENCE [LARGE SCALE GENOMIC DNA]</scope>
    <source>
        <strain evidence="3 4">BYS180W</strain>
    </source>
</reference>
<dbReference type="Proteomes" id="UP001606099">
    <property type="component" value="Unassembled WGS sequence"/>
</dbReference>
<evidence type="ECO:0000313" key="3">
    <source>
        <dbReference type="EMBL" id="MFG6448779.1"/>
    </source>
</evidence>
<evidence type="ECO:0000259" key="1">
    <source>
        <dbReference type="Pfam" id="PF01548"/>
    </source>
</evidence>
<dbReference type="NCBIfam" id="NF033542">
    <property type="entry name" value="transpos_IS110"/>
    <property type="match status" value="1"/>
</dbReference>
<evidence type="ECO:0000313" key="4">
    <source>
        <dbReference type="Proteomes" id="UP001606099"/>
    </source>
</evidence>
<dbReference type="Pfam" id="PF01548">
    <property type="entry name" value="DEDD_Tnp_IS110"/>
    <property type="match status" value="1"/>
</dbReference>
<protein>
    <submittedName>
        <fullName evidence="3">IS110 family transposase</fullName>
    </submittedName>
</protein>
<dbReference type="PANTHER" id="PTHR33055">
    <property type="entry name" value="TRANSPOSASE FOR INSERTION SEQUENCE ELEMENT IS1111A"/>
    <property type="match status" value="1"/>
</dbReference>
<dbReference type="PANTHER" id="PTHR33055:SF3">
    <property type="entry name" value="PUTATIVE TRANSPOSASE FOR IS117-RELATED"/>
    <property type="match status" value="1"/>
</dbReference>
<dbReference type="InterPro" id="IPR003346">
    <property type="entry name" value="Transposase_20"/>
</dbReference>
<dbReference type="EMBL" id="JBIGHZ010000004">
    <property type="protein sequence ID" value="MFG6448779.1"/>
    <property type="molecule type" value="Genomic_DNA"/>
</dbReference>
<accession>A0ABW7FWS6</accession>
<sequence length="233" mass="25083">MARIAGHQGLVWLDGWGSPCESCSGAHHLCRQLKVLGLDARILPAQQVGAYRVAGTRSKNDATDAAAICEAASRPHLHPVPIKTAAQQGILSIHKLREGYKDERTAVINRIRGLLAEFGLVFAQSPEALQAALPDVLEDANNELPGDLRLALDRNVKHWGRLDEEMAWCEQRISEHARTDERAKKAAALLGIGPITASAVVATVEDFTQFKSAKQFGSWTGLAPSQTGGGKTP</sequence>